<accession>A0A2K2U842</accession>
<evidence type="ECO:0000313" key="5">
    <source>
        <dbReference type="Proteomes" id="UP000236488"/>
    </source>
</evidence>
<dbReference type="PROSITE" id="PS51186">
    <property type="entry name" value="GNAT"/>
    <property type="match status" value="1"/>
</dbReference>
<dbReference type="PANTHER" id="PTHR43877:SF2">
    <property type="entry name" value="AMINOALKYLPHOSPHONATE N-ACETYLTRANSFERASE-RELATED"/>
    <property type="match status" value="1"/>
</dbReference>
<organism evidence="4 5">
    <name type="scientific">Rubneribacter badeniensis</name>
    <dbReference type="NCBI Taxonomy" id="2070688"/>
    <lineage>
        <taxon>Bacteria</taxon>
        <taxon>Bacillati</taxon>
        <taxon>Actinomycetota</taxon>
        <taxon>Coriobacteriia</taxon>
        <taxon>Eggerthellales</taxon>
        <taxon>Eggerthellaceae</taxon>
        <taxon>Rubneribacter</taxon>
    </lineage>
</organism>
<dbReference type="AlphaFoldDB" id="A0A2K2U842"/>
<evidence type="ECO:0000256" key="1">
    <source>
        <dbReference type="ARBA" id="ARBA00022679"/>
    </source>
</evidence>
<dbReference type="GO" id="GO:0016747">
    <property type="term" value="F:acyltransferase activity, transferring groups other than amino-acyl groups"/>
    <property type="evidence" value="ECO:0007669"/>
    <property type="project" value="InterPro"/>
</dbReference>
<dbReference type="Gene3D" id="3.40.630.30">
    <property type="match status" value="1"/>
</dbReference>
<feature type="domain" description="N-acetyltransferase" evidence="3">
    <location>
        <begin position="1"/>
        <end position="160"/>
    </location>
</feature>
<evidence type="ECO:0000256" key="2">
    <source>
        <dbReference type="ARBA" id="ARBA00023315"/>
    </source>
</evidence>
<dbReference type="RefSeq" id="WP_103262467.1">
    <property type="nucleotide sequence ID" value="NZ_DBEYRC010000056.1"/>
</dbReference>
<name>A0A2K2U842_9ACTN</name>
<sequence length="160" mass="17842">MAVRIERGNFEDARLVRERVFVEEQGFENEFDETDADPSTIHLTLYADGRLAGCARTFPDPDDSNVEGSTAPLAAAQDGADARACWVFGRLAVLPEARRDGFGTLLLAEAERVARERGAASMRLHAQCRAAGFYERAGYEQYGPVELDEHVEHVWMRKPL</sequence>
<keyword evidence="1 4" id="KW-0808">Transferase</keyword>
<dbReference type="SUPFAM" id="SSF55729">
    <property type="entry name" value="Acyl-CoA N-acyltransferases (Nat)"/>
    <property type="match status" value="1"/>
</dbReference>
<dbReference type="InterPro" id="IPR000182">
    <property type="entry name" value="GNAT_dom"/>
</dbReference>
<dbReference type="PANTHER" id="PTHR43877">
    <property type="entry name" value="AMINOALKYLPHOSPHONATE N-ACETYLTRANSFERASE-RELATED-RELATED"/>
    <property type="match status" value="1"/>
</dbReference>
<proteinExistence type="predicted"/>
<dbReference type="InterPro" id="IPR016181">
    <property type="entry name" value="Acyl_CoA_acyltransferase"/>
</dbReference>
<dbReference type="Pfam" id="PF00583">
    <property type="entry name" value="Acetyltransf_1"/>
    <property type="match status" value="1"/>
</dbReference>
<dbReference type="InterPro" id="IPR050832">
    <property type="entry name" value="Bact_Acetyltransf"/>
</dbReference>
<keyword evidence="5" id="KW-1185">Reference proteome</keyword>
<evidence type="ECO:0000259" key="3">
    <source>
        <dbReference type="PROSITE" id="PS51186"/>
    </source>
</evidence>
<evidence type="ECO:0000313" key="4">
    <source>
        <dbReference type="EMBL" id="PNV66368.1"/>
    </source>
</evidence>
<comment type="caution">
    <text evidence="4">The sequence shown here is derived from an EMBL/GenBank/DDBJ whole genome shotgun (WGS) entry which is preliminary data.</text>
</comment>
<protein>
    <submittedName>
        <fullName evidence="4">GNAT family N-acetyltransferase</fullName>
    </submittedName>
</protein>
<keyword evidence="2" id="KW-0012">Acyltransferase</keyword>
<dbReference type="EMBL" id="PPEL01000003">
    <property type="protein sequence ID" value="PNV66368.1"/>
    <property type="molecule type" value="Genomic_DNA"/>
</dbReference>
<dbReference type="CDD" id="cd04301">
    <property type="entry name" value="NAT_SF"/>
    <property type="match status" value="1"/>
</dbReference>
<dbReference type="Proteomes" id="UP000236488">
    <property type="component" value="Unassembled WGS sequence"/>
</dbReference>
<gene>
    <name evidence="4" type="ORF">C2L80_01320</name>
</gene>
<reference evidence="4 5" key="1">
    <citation type="journal article" date="2018" name="Int. J. Syst. Evol. Microbiol.">
        <title>Rubneribacter badeniensis gen. nov., sp. nov. and Enteroscipio rubneri gen. nov., sp. nov., new members of the Eggerthellaceae isolated from human faeces.</title>
        <authorList>
            <person name="Danylec N."/>
            <person name="Gobl A."/>
            <person name="Stoll D.A."/>
            <person name="Hetzer B."/>
            <person name="Kulling S.E."/>
            <person name="Huch M."/>
        </authorList>
    </citation>
    <scope>NUCLEOTIDE SEQUENCE [LARGE SCALE GENOMIC DNA]</scope>
    <source>
        <strain evidence="4 5">ResAG-85</strain>
    </source>
</reference>